<protein>
    <submittedName>
        <fullName evidence="1">Uncharacterized protein</fullName>
    </submittedName>
</protein>
<name>A0ABD2CA53_VESMC</name>
<comment type="caution">
    <text evidence="1">The sequence shown here is derived from an EMBL/GenBank/DDBJ whole genome shotgun (WGS) entry which is preliminary data.</text>
</comment>
<gene>
    <name evidence="1" type="ORF">V1477_009568</name>
</gene>
<reference evidence="1 2" key="1">
    <citation type="journal article" date="2024" name="Ann. Entomol. Soc. Am.">
        <title>Genomic analyses of the southern and eastern yellowjacket wasps (Hymenoptera: Vespidae) reveal evolutionary signatures of social life.</title>
        <authorList>
            <person name="Catto M.A."/>
            <person name="Caine P.B."/>
            <person name="Orr S.E."/>
            <person name="Hunt B.G."/>
            <person name="Goodisman M.A.D."/>
        </authorList>
    </citation>
    <scope>NUCLEOTIDE SEQUENCE [LARGE SCALE GENOMIC DNA]</scope>
    <source>
        <strain evidence="1">232</strain>
        <tissue evidence="1">Head and thorax</tissue>
    </source>
</reference>
<proteinExistence type="predicted"/>
<keyword evidence="2" id="KW-1185">Reference proteome</keyword>
<dbReference type="Proteomes" id="UP001607303">
    <property type="component" value="Unassembled WGS sequence"/>
</dbReference>
<accession>A0ABD2CA53</accession>
<sequence length="116" mass="13755">MINDYYSMLRSCKLVVRYHRDFLENAAKVIDDLCNGIDFSQKRREWSNVKESRVSHADAKSAMVPFQFPSRTFFRPQRLMSCHRVANFLIYHTYSTQILHLPTIPLYIILIINVDK</sequence>
<dbReference type="AlphaFoldDB" id="A0ABD2CA53"/>
<feature type="non-terminal residue" evidence="1">
    <location>
        <position position="116"/>
    </location>
</feature>
<evidence type="ECO:0000313" key="1">
    <source>
        <dbReference type="EMBL" id="KAL2741939.1"/>
    </source>
</evidence>
<evidence type="ECO:0000313" key="2">
    <source>
        <dbReference type="Proteomes" id="UP001607303"/>
    </source>
</evidence>
<organism evidence="1 2">
    <name type="scientific">Vespula maculifrons</name>
    <name type="common">Eastern yellow jacket</name>
    <name type="synonym">Wasp</name>
    <dbReference type="NCBI Taxonomy" id="7453"/>
    <lineage>
        <taxon>Eukaryota</taxon>
        <taxon>Metazoa</taxon>
        <taxon>Ecdysozoa</taxon>
        <taxon>Arthropoda</taxon>
        <taxon>Hexapoda</taxon>
        <taxon>Insecta</taxon>
        <taxon>Pterygota</taxon>
        <taxon>Neoptera</taxon>
        <taxon>Endopterygota</taxon>
        <taxon>Hymenoptera</taxon>
        <taxon>Apocrita</taxon>
        <taxon>Aculeata</taxon>
        <taxon>Vespoidea</taxon>
        <taxon>Vespidae</taxon>
        <taxon>Vespinae</taxon>
        <taxon>Vespula</taxon>
    </lineage>
</organism>
<dbReference type="EMBL" id="JAYRBN010000058">
    <property type="protein sequence ID" value="KAL2741939.1"/>
    <property type="molecule type" value="Genomic_DNA"/>
</dbReference>